<organism evidence="1 2">
    <name type="scientific">Arthrobacter terrae</name>
    <dbReference type="NCBI Taxonomy" id="2935737"/>
    <lineage>
        <taxon>Bacteria</taxon>
        <taxon>Bacillati</taxon>
        <taxon>Actinomycetota</taxon>
        <taxon>Actinomycetes</taxon>
        <taxon>Micrococcales</taxon>
        <taxon>Micrococcaceae</taxon>
        <taxon>Arthrobacter</taxon>
    </lineage>
</organism>
<evidence type="ECO:0000313" key="1">
    <source>
        <dbReference type="EMBL" id="MBG0740863.1"/>
    </source>
</evidence>
<keyword evidence="2" id="KW-1185">Reference proteome</keyword>
<accession>A0A931G6B5</accession>
<protein>
    <submittedName>
        <fullName evidence="1">Uncharacterized protein</fullName>
    </submittedName>
</protein>
<gene>
    <name evidence="1" type="ORF">IV500_15920</name>
</gene>
<comment type="caution">
    <text evidence="1">The sequence shown here is derived from an EMBL/GenBank/DDBJ whole genome shotgun (WGS) entry which is preliminary data.</text>
</comment>
<reference evidence="1 2" key="1">
    <citation type="submission" date="2020-11" db="EMBL/GenBank/DDBJ databases">
        <title>Arthrobacter antarcticus sp. nov., isolated from Antarctic Soil.</title>
        <authorList>
            <person name="Li J."/>
        </authorList>
    </citation>
    <scope>NUCLEOTIDE SEQUENCE [LARGE SCALE GENOMIC DNA]</scope>
    <source>
        <strain evidence="1 2">Z1-20</strain>
    </source>
</reference>
<sequence>MSTVLNTGASRRSRTKKIAFVTAGLLLVGGGAAFAYWTVGGAGTGTAATGTTSNILPLQTTTVTDMRPGDSAQPLDGNFTNGDDGPVYVGTVTASIASVTMAAGAANGTCDATDYTLAGAAMTVDAEIPVGFRQGAWTGATIKFNDKATNQDACKGAIVNLAYTIS</sequence>
<dbReference type="Proteomes" id="UP000655366">
    <property type="component" value="Unassembled WGS sequence"/>
</dbReference>
<dbReference type="RefSeq" id="WP_196397799.1">
    <property type="nucleotide sequence ID" value="NZ_JADNYM010000022.1"/>
</dbReference>
<dbReference type="EMBL" id="JADNYM010000022">
    <property type="protein sequence ID" value="MBG0740863.1"/>
    <property type="molecule type" value="Genomic_DNA"/>
</dbReference>
<evidence type="ECO:0000313" key="2">
    <source>
        <dbReference type="Proteomes" id="UP000655366"/>
    </source>
</evidence>
<proteinExistence type="predicted"/>
<dbReference type="AlphaFoldDB" id="A0A931G6B5"/>
<name>A0A931G6B5_9MICC</name>